<comment type="caution">
    <text evidence="4">The sequence shown here is derived from an EMBL/GenBank/DDBJ whole genome shotgun (WGS) entry which is preliminary data.</text>
</comment>
<dbReference type="PRINTS" id="PR00081">
    <property type="entry name" value="GDHRDH"/>
</dbReference>
<protein>
    <recommendedName>
        <fullName evidence="6">NAD(P)-binding protein</fullName>
    </recommendedName>
</protein>
<organism evidence="4 5">
    <name type="scientific">Coleophoma cylindrospora</name>
    <dbReference type="NCBI Taxonomy" id="1849047"/>
    <lineage>
        <taxon>Eukaryota</taxon>
        <taxon>Fungi</taxon>
        <taxon>Dikarya</taxon>
        <taxon>Ascomycota</taxon>
        <taxon>Pezizomycotina</taxon>
        <taxon>Leotiomycetes</taxon>
        <taxon>Helotiales</taxon>
        <taxon>Dermateaceae</taxon>
        <taxon>Coleophoma</taxon>
    </lineage>
</organism>
<dbReference type="SUPFAM" id="SSF51735">
    <property type="entry name" value="NAD(P)-binding Rossmann-fold domains"/>
    <property type="match status" value="1"/>
</dbReference>
<keyword evidence="5" id="KW-1185">Reference proteome</keyword>
<gene>
    <name evidence="4" type="ORF">BP6252_03401</name>
</gene>
<sequence length="299" mass="32147">MSLTTQTQGVTRRHDIYPFISPTLFAGTLKGKVVLITGASRGIGRATALAFANAGAHVAALARTSSDIDTLVAEIKAKHSLPALAITGSVLDNPQKIVADVEAALGPIDILVNNAGITRMSPLGDEIDLDLWWNVFEVNIKAPVAMIHAVLPGFKARGGGTIITVGSGAVEVKVPYMSSYTGSKAGIFRAIEIIDLELRPSGIYNFFIHPGAVKTGLTNKEGNDKINGSEMKKLVDIYDVYLTETPELAANSMVALAVNEDLRVFSGRYLDATEDLEELLALRETVEERDLYKLRISRP</sequence>
<dbReference type="EMBL" id="PDLM01000003">
    <property type="protein sequence ID" value="RDW82289.1"/>
    <property type="molecule type" value="Genomic_DNA"/>
</dbReference>
<dbReference type="InterPro" id="IPR002347">
    <property type="entry name" value="SDR_fam"/>
</dbReference>
<dbReference type="PANTHER" id="PTHR44196">
    <property type="entry name" value="DEHYDROGENASE/REDUCTASE SDR FAMILY MEMBER 7B"/>
    <property type="match status" value="1"/>
</dbReference>
<evidence type="ECO:0000256" key="3">
    <source>
        <dbReference type="RuleBase" id="RU000363"/>
    </source>
</evidence>
<dbReference type="PANTHER" id="PTHR44196:SF1">
    <property type="entry name" value="DEHYDROGENASE_REDUCTASE SDR FAMILY MEMBER 7B"/>
    <property type="match status" value="1"/>
</dbReference>
<dbReference type="Pfam" id="PF00106">
    <property type="entry name" value="adh_short"/>
    <property type="match status" value="1"/>
</dbReference>
<reference evidence="4 5" key="1">
    <citation type="journal article" date="2018" name="IMA Fungus">
        <title>IMA Genome-F 9: Draft genome sequence of Annulohypoxylon stygium, Aspergillus mulundensis, Berkeleyomyces basicola (syn. Thielaviopsis basicola), Ceratocystis smalleyi, two Cercospora beticola strains, Coleophoma cylindrospora, Fusarium fracticaudum, Phialophora cf. hyalina, and Morchella septimelata.</title>
        <authorList>
            <person name="Wingfield B.D."/>
            <person name="Bills G.F."/>
            <person name="Dong Y."/>
            <person name="Huang W."/>
            <person name="Nel W.J."/>
            <person name="Swalarsk-Parry B.S."/>
            <person name="Vaghefi N."/>
            <person name="Wilken P.M."/>
            <person name="An Z."/>
            <person name="de Beer Z.W."/>
            <person name="De Vos L."/>
            <person name="Chen L."/>
            <person name="Duong T.A."/>
            <person name="Gao Y."/>
            <person name="Hammerbacher A."/>
            <person name="Kikkert J.R."/>
            <person name="Li Y."/>
            <person name="Li H."/>
            <person name="Li K."/>
            <person name="Li Q."/>
            <person name="Liu X."/>
            <person name="Ma X."/>
            <person name="Naidoo K."/>
            <person name="Pethybridge S.J."/>
            <person name="Sun J."/>
            <person name="Steenkamp E.T."/>
            <person name="van der Nest M.A."/>
            <person name="van Wyk S."/>
            <person name="Wingfield M.J."/>
            <person name="Xiong C."/>
            <person name="Yue Q."/>
            <person name="Zhang X."/>
        </authorList>
    </citation>
    <scope>NUCLEOTIDE SEQUENCE [LARGE SCALE GENOMIC DNA]</scope>
    <source>
        <strain evidence="4 5">BP6252</strain>
    </source>
</reference>
<comment type="similarity">
    <text evidence="1 3">Belongs to the short-chain dehydrogenases/reductases (SDR) family.</text>
</comment>
<evidence type="ECO:0000256" key="1">
    <source>
        <dbReference type="ARBA" id="ARBA00006484"/>
    </source>
</evidence>
<dbReference type="CDD" id="cd05233">
    <property type="entry name" value="SDR_c"/>
    <property type="match status" value="1"/>
</dbReference>
<evidence type="ECO:0000313" key="4">
    <source>
        <dbReference type="EMBL" id="RDW82289.1"/>
    </source>
</evidence>
<dbReference type="InterPro" id="IPR036291">
    <property type="entry name" value="NAD(P)-bd_dom_sf"/>
</dbReference>
<keyword evidence="2" id="KW-0560">Oxidoreductase</keyword>
<evidence type="ECO:0008006" key="6">
    <source>
        <dbReference type="Google" id="ProtNLM"/>
    </source>
</evidence>
<evidence type="ECO:0000313" key="5">
    <source>
        <dbReference type="Proteomes" id="UP000256645"/>
    </source>
</evidence>
<dbReference type="Proteomes" id="UP000256645">
    <property type="component" value="Unassembled WGS sequence"/>
</dbReference>
<dbReference type="AlphaFoldDB" id="A0A3D8S7L2"/>
<name>A0A3D8S7L2_9HELO</name>
<dbReference type="Gene3D" id="3.40.50.720">
    <property type="entry name" value="NAD(P)-binding Rossmann-like Domain"/>
    <property type="match status" value="1"/>
</dbReference>
<dbReference type="STRING" id="1849047.A0A3D8S7L2"/>
<dbReference type="PRINTS" id="PR00080">
    <property type="entry name" value="SDRFAMILY"/>
</dbReference>
<dbReference type="GO" id="GO:0016020">
    <property type="term" value="C:membrane"/>
    <property type="evidence" value="ECO:0007669"/>
    <property type="project" value="TreeGrafter"/>
</dbReference>
<evidence type="ECO:0000256" key="2">
    <source>
        <dbReference type="ARBA" id="ARBA00023002"/>
    </source>
</evidence>
<accession>A0A3D8S7L2</accession>
<dbReference type="OrthoDB" id="1933717at2759"/>
<dbReference type="GO" id="GO:0016491">
    <property type="term" value="F:oxidoreductase activity"/>
    <property type="evidence" value="ECO:0007669"/>
    <property type="project" value="UniProtKB-KW"/>
</dbReference>
<proteinExistence type="inferred from homology"/>